<evidence type="ECO:0000256" key="2">
    <source>
        <dbReference type="ARBA" id="ARBA00022771"/>
    </source>
</evidence>
<name>A0A8S1VEX1_PAROT</name>
<evidence type="ECO:0000256" key="5">
    <source>
        <dbReference type="SAM" id="MobiDB-lite"/>
    </source>
</evidence>
<evidence type="ECO:0000259" key="6">
    <source>
        <dbReference type="PROSITE" id="PS50089"/>
    </source>
</evidence>
<dbReference type="PROSITE" id="PS50089">
    <property type="entry name" value="ZF_RING_2"/>
    <property type="match status" value="1"/>
</dbReference>
<feature type="compositionally biased region" description="Polar residues" evidence="5">
    <location>
        <begin position="175"/>
        <end position="195"/>
    </location>
</feature>
<accession>A0A8S1VEX1</accession>
<evidence type="ECO:0000256" key="3">
    <source>
        <dbReference type="ARBA" id="ARBA00022833"/>
    </source>
</evidence>
<comment type="caution">
    <text evidence="7">The sequence shown here is derived from an EMBL/GenBank/DDBJ whole genome shotgun (WGS) entry which is preliminary data.</text>
</comment>
<feature type="compositionally biased region" description="Low complexity" evidence="5">
    <location>
        <begin position="39"/>
        <end position="57"/>
    </location>
</feature>
<feature type="region of interest" description="Disordered" evidence="5">
    <location>
        <begin position="161"/>
        <end position="195"/>
    </location>
</feature>
<sequence length="262" mass="31166">MNRQEHSHQICQICHKQIKSNKMASHKTQCLRNQRQRRSQQQQQQQRDQQQRQSQQRINNSVNYNIQYIQDSSDSELEGMPQFPNFNQIFGPSSYFQRSMENMRHQMNEAFNINLNFGSDLFQINLQTNGNQRQHIQINSIGPEIQAQQFFHIPSFQFIYDDDDDDDDDDDSDLENQSHPSQEPEAQQIRQAQPMSLSEIKRIPTQKYIPNKKNKNCVICMIDFKKSDNVKILHCFHQFHAKCINQWLKQKGECPVCRHQLK</sequence>
<dbReference type="PANTHER" id="PTHR45931:SF3">
    <property type="entry name" value="RING ZINC FINGER-CONTAINING PROTEIN"/>
    <property type="match status" value="1"/>
</dbReference>
<dbReference type="GO" id="GO:0008270">
    <property type="term" value="F:zinc ion binding"/>
    <property type="evidence" value="ECO:0007669"/>
    <property type="project" value="UniProtKB-KW"/>
</dbReference>
<dbReference type="Proteomes" id="UP000683925">
    <property type="component" value="Unassembled WGS sequence"/>
</dbReference>
<evidence type="ECO:0000256" key="1">
    <source>
        <dbReference type="ARBA" id="ARBA00022723"/>
    </source>
</evidence>
<dbReference type="GO" id="GO:0061630">
    <property type="term" value="F:ubiquitin protein ligase activity"/>
    <property type="evidence" value="ECO:0007669"/>
    <property type="project" value="TreeGrafter"/>
</dbReference>
<dbReference type="GO" id="GO:0006511">
    <property type="term" value="P:ubiquitin-dependent protein catabolic process"/>
    <property type="evidence" value="ECO:0007669"/>
    <property type="project" value="TreeGrafter"/>
</dbReference>
<keyword evidence="1" id="KW-0479">Metal-binding</keyword>
<keyword evidence="8" id="KW-1185">Reference proteome</keyword>
<organism evidence="7 8">
    <name type="scientific">Paramecium octaurelia</name>
    <dbReference type="NCBI Taxonomy" id="43137"/>
    <lineage>
        <taxon>Eukaryota</taxon>
        <taxon>Sar</taxon>
        <taxon>Alveolata</taxon>
        <taxon>Ciliophora</taxon>
        <taxon>Intramacronucleata</taxon>
        <taxon>Oligohymenophorea</taxon>
        <taxon>Peniculida</taxon>
        <taxon>Parameciidae</taxon>
        <taxon>Paramecium</taxon>
    </lineage>
</organism>
<dbReference type="InterPro" id="IPR001841">
    <property type="entry name" value="Znf_RING"/>
</dbReference>
<keyword evidence="2 4" id="KW-0863">Zinc-finger</keyword>
<evidence type="ECO:0000256" key="4">
    <source>
        <dbReference type="PROSITE-ProRule" id="PRU00175"/>
    </source>
</evidence>
<keyword evidence="3" id="KW-0862">Zinc</keyword>
<reference evidence="7" key="1">
    <citation type="submission" date="2021-01" db="EMBL/GenBank/DDBJ databases">
        <authorList>
            <consortium name="Genoscope - CEA"/>
            <person name="William W."/>
        </authorList>
    </citation>
    <scope>NUCLEOTIDE SEQUENCE</scope>
</reference>
<feature type="region of interest" description="Disordered" evidence="5">
    <location>
        <begin position="34"/>
        <end position="59"/>
    </location>
</feature>
<feature type="compositionally biased region" description="Acidic residues" evidence="5">
    <location>
        <begin position="161"/>
        <end position="174"/>
    </location>
</feature>
<dbReference type="OrthoDB" id="422021at2759"/>
<dbReference type="SMART" id="SM00184">
    <property type="entry name" value="RING"/>
    <property type="match status" value="1"/>
</dbReference>
<dbReference type="Pfam" id="PF13639">
    <property type="entry name" value="zf-RING_2"/>
    <property type="match status" value="1"/>
</dbReference>
<dbReference type="GO" id="GO:0005634">
    <property type="term" value="C:nucleus"/>
    <property type="evidence" value="ECO:0007669"/>
    <property type="project" value="TreeGrafter"/>
</dbReference>
<dbReference type="PANTHER" id="PTHR45931">
    <property type="entry name" value="SI:CH211-59O9.10"/>
    <property type="match status" value="1"/>
</dbReference>
<proteinExistence type="predicted"/>
<feature type="domain" description="RING-type" evidence="6">
    <location>
        <begin position="217"/>
        <end position="258"/>
    </location>
</feature>
<evidence type="ECO:0000313" key="8">
    <source>
        <dbReference type="Proteomes" id="UP000683925"/>
    </source>
</evidence>
<dbReference type="EMBL" id="CAJJDP010000062">
    <property type="protein sequence ID" value="CAD8174429.1"/>
    <property type="molecule type" value="Genomic_DNA"/>
</dbReference>
<evidence type="ECO:0000313" key="7">
    <source>
        <dbReference type="EMBL" id="CAD8174429.1"/>
    </source>
</evidence>
<dbReference type="AlphaFoldDB" id="A0A8S1VEX1"/>
<gene>
    <name evidence="7" type="ORF">POCTA_138.1.T0630296</name>
</gene>
<protein>
    <recommendedName>
        <fullName evidence="6">RING-type domain-containing protein</fullName>
    </recommendedName>
</protein>
<dbReference type="InterPro" id="IPR051834">
    <property type="entry name" value="RING_finger_E3_ligase"/>
</dbReference>